<keyword evidence="2" id="KW-1133">Transmembrane helix</keyword>
<evidence type="ECO:0000313" key="3">
    <source>
        <dbReference type="EMBL" id="VEI16866.1"/>
    </source>
</evidence>
<dbReference type="AlphaFoldDB" id="A0A3S4Z2G9"/>
<feature type="compositionally biased region" description="Low complexity" evidence="1">
    <location>
        <begin position="53"/>
        <end position="62"/>
    </location>
</feature>
<feature type="transmembrane region" description="Helical" evidence="2">
    <location>
        <begin position="106"/>
        <end position="129"/>
    </location>
</feature>
<evidence type="ECO:0000256" key="2">
    <source>
        <dbReference type="SAM" id="Phobius"/>
    </source>
</evidence>
<keyword evidence="2" id="KW-0812">Transmembrane</keyword>
<name>A0A3S4Z2G9_ACTVI</name>
<dbReference type="Proteomes" id="UP000268658">
    <property type="component" value="Chromosome"/>
</dbReference>
<evidence type="ECO:0000313" key="4">
    <source>
        <dbReference type="Proteomes" id="UP000268658"/>
    </source>
</evidence>
<proteinExistence type="predicted"/>
<gene>
    <name evidence="3" type="ORF">NCTC10951_01899</name>
</gene>
<keyword evidence="2" id="KW-0472">Membrane</keyword>
<organism evidence="3 4">
    <name type="scientific">Actinomyces viscosus</name>
    <dbReference type="NCBI Taxonomy" id="1656"/>
    <lineage>
        <taxon>Bacteria</taxon>
        <taxon>Bacillati</taxon>
        <taxon>Actinomycetota</taxon>
        <taxon>Actinomycetes</taxon>
        <taxon>Actinomycetales</taxon>
        <taxon>Actinomycetaceae</taxon>
        <taxon>Actinomyces</taxon>
    </lineage>
</organism>
<feature type="region of interest" description="Disordered" evidence="1">
    <location>
        <begin position="1"/>
        <end position="65"/>
    </location>
</feature>
<protein>
    <submittedName>
        <fullName evidence="3">Uncharacterized protein</fullName>
    </submittedName>
</protein>
<dbReference type="KEGG" id="avc:NCTC10951_01899"/>
<feature type="compositionally biased region" description="Low complexity" evidence="1">
    <location>
        <begin position="30"/>
        <end position="39"/>
    </location>
</feature>
<dbReference type="EMBL" id="LR134477">
    <property type="protein sequence ID" value="VEI16866.1"/>
    <property type="molecule type" value="Genomic_DNA"/>
</dbReference>
<accession>A0A3S4Z2G9</accession>
<feature type="compositionally biased region" description="Pro residues" evidence="1">
    <location>
        <begin position="18"/>
        <end position="29"/>
    </location>
</feature>
<evidence type="ECO:0000256" key="1">
    <source>
        <dbReference type="SAM" id="MobiDB-lite"/>
    </source>
</evidence>
<sequence>MTDYPQRSGHPQGSDGVPYPPQGPQPPAGFPGSSASQSPYGVDWSAGRPPGPYQGQPQSVPGEHVPGAAAVSYQTGPVYQGAPVFQGAPGGQAPGAQNPGRKRRTVVIVAVVTVLVLAVAGGGVAYWWLHGRGGKSTDPSASSGSGWTKAWANGYEQVWALDPPDKSPGRGARVSIEHVGDTFIRAVAEDAKVHVEVFSLANGAPEPLWEEDFESEDEYYVVRVWQGRLIAGDKLIDLGSQKREDAPWGAGASVSLKGDNVISCDGATCTMWSPSKQQVWQEELPFDDPGQVYVSSRIDHYATAWTHRGRDTQYLVLDLDTGKTKELEGASSNSSPIDLQDGWMLYDSQNPSSGQPDKVTLFNPDGSLKETFEVGVPEDFTDYPWSPQTFTLDQARAWLKDGDTSWAPATYSLNKDDKECRSITVAGQRIELGENNSLSSKFSGGCFGVPIQGVYESGSGEIGVFLERNGESESLLHLVDMSTGKSPEPLSLGDWGGYEPEGDFLITYEDSGAVKAYRPA</sequence>
<reference evidence="3 4" key="1">
    <citation type="submission" date="2018-12" db="EMBL/GenBank/DDBJ databases">
        <authorList>
            <consortium name="Pathogen Informatics"/>
        </authorList>
    </citation>
    <scope>NUCLEOTIDE SEQUENCE [LARGE SCALE GENOMIC DNA]</scope>
    <source>
        <strain evidence="3 4">NCTC10951</strain>
    </source>
</reference>